<dbReference type="InterPro" id="IPR045520">
    <property type="entry name" value="GPAT/DHAPAT_C"/>
</dbReference>
<evidence type="ECO:0000256" key="3">
    <source>
        <dbReference type="ARBA" id="ARBA00022679"/>
    </source>
</evidence>
<name>S4PSC7_9NEOP</name>
<keyword evidence="3 8" id="KW-0808">Transferase</keyword>
<keyword evidence="4 6" id="KW-0472">Membrane</keyword>
<protein>
    <submittedName>
        <fullName evidence="8">Glycerol-3-phosphate acyltransferase</fullName>
    </submittedName>
</protein>
<dbReference type="GO" id="GO:0004366">
    <property type="term" value="F:glycerol-3-phosphate O-acyltransferase activity"/>
    <property type="evidence" value="ECO:0007669"/>
    <property type="project" value="TreeGrafter"/>
</dbReference>
<dbReference type="GO" id="GO:0006072">
    <property type="term" value="P:glycerol-3-phosphate metabolic process"/>
    <property type="evidence" value="ECO:0007669"/>
    <property type="project" value="TreeGrafter"/>
</dbReference>
<evidence type="ECO:0000256" key="4">
    <source>
        <dbReference type="ARBA" id="ARBA00023136"/>
    </source>
</evidence>
<keyword evidence="5 8" id="KW-0012">Acyltransferase</keyword>
<dbReference type="InterPro" id="IPR022284">
    <property type="entry name" value="GPAT/DHAPAT"/>
</dbReference>
<keyword evidence="6" id="KW-0812">Transmembrane</keyword>
<dbReference type="Pfam" id="PF01553">
    <property type="entry name" value="Acyltransferase"/>
    <property type="match status" value="1"/>
</dbReference>
<reference evidence="8" key="2">
    <citation type="submission" date="2013-05" db="EMBL/GenBank/DDBJ databases">
        <authorList>
            <person name="Carter J.-M."/>
            <person name="Baker S.C."/>
            <person name="Pink R."/>
            <person name="Carter D.R.F."/>
            <person name="Collins A."/>
            <person name="Tomlin J."/>
            <person name="Gibbs M."/>
            <person name="Breuker C.J."/>
        </authorList>
    </citation>
    <scope>NUCLEOTIDE SEQUENCE</scope>
    <source>
        <tissue evidence="8">Ovary</tissue>
    </source>
</reference>
<evidence type="ECO:0000313" key="8">
    <source>
        <dbReference type="EMBL" id="JAA78587.1"/>
    </source>
</evidence>
<dbReference type="PANTHER" id="PTHR12563">
    <property type="entry name" value="GLYCEROL-3-PHOSPHATE ACYLTRANSFERASE"/>
    <property type="match status" value="1"/>
</dbReference>
<evidence type="ECO:0000256" key="6">
    <source>
        <dbReference type="SAM" id="Phobius"/>
    </source>
</evidence>
<organism evidence="8">
    <name type="scientific">Pararge aegeria</name>
    <name type="common">speckled wood butterfly</name>
    <dbReference type="NCBI Taxonomy" id="116150"/>
    <lineage>
        <taxon>Eukaryota</taxon>
        <taxon>Metazoa</taxon>
        <taxon>Ecdysozoa</taxon>
        <taxon>Arthropoda</taxon>
        <taxon>Hexapoda</taxon>
        <taxon>Insecta</taxon>
        <taxon>Pterygota</taxon>
        <taxon>Neoptera</taxon>
        <taxon>Endopterygota</taxon>
        <taxon>Lepidoptera</taxon>
        <taxon>Glossata</taxon>
        <taxon>Ditrysia</taxon>
        <taxon>Papilionoidea</taxon>
        <taxon>Nymphalidae</taxon>
        <taxon>Satyrinae</taxon>
        <taxon>Satyrini</taxon>
        <taxon>Parargina</taxon>
        <taxon>Pararge</taxon>
    </lineage>
</organism>
<dbReference type="Pfam" id="PF19277">
    <property type="entry name" value="GPAT_C"/>
    <property type="match status" value="1"/>
</dbReference>
<reference evidence="8" key="1">
    <citation type="journal article" date="2013" name="BMC Genomics">
        <title>Unscrambling butterfly oogenesis.</title>
        <authorList>
            <person name="Carter J.M."/>
            <person name="Baker S.C."/>
            <person name="Pink R."/>
            <person name="Carter D.R."/>
            <person name="Collins A."/>
            <person name="Tomlin J."/>
            <person name="Gibbs M."/>
            <person name="Breuker C.J."/>
        </authorList>
    </citation>
    <scope>NUCLEOTIDE SEQUENCE</scope>
    <source>
        <tissue evidence="8">Ovary</tissue>
    </source>
</reference>
<sequence length="862" mass="96637">MDAMMNVWTVVENVRVASSAAEMAIFTAIIYWFFTSSRVADMLEVVGERVGGWCGRDSSTLRQAVRARRRHNADVYAKLDAEITSRTSSLYRLKEEPQVPAPQPDRRPPAGLACSRCAPLSRDSWKDPKSEESGSVINILDIGRQTFANGGVVARYLCDLAHCIHLVKYDFKDVVPSVVKDERFQRAIQDTTQEELKKTANGSHRGQDTFTTARRRIEARAMKVLANISSAMSTHVLRLVAWVCHKAVRRIAGGGCGTRAACVERLRRAKAAGLPLVFVPLHRSHFDYILVTFTLYLTGLRPPLVAAGDNMRIPFFGWFLRGCGAFFIRRRVDGSEYHGDPIYKSALRAYILNSLAANNNLEFFIEGGRTRTGKPQLPKAGILSVIMDAYNDGTIDDALLVPVTLNYDRLVDGNFVREQLGMPKQMETFWSALRGIWRTLNTNHGSIRVDFNQPISLKELVTSFQKYNYLKAPIERPLTPPNNNLAVNLDRQILYNHSHSSLFGADVSTDQKMMVEAIGRHLVYDAAQSTALMCTNVVSYVLLTEQRRGCSLSQLQSSVSSRGKALKMAGRDLGYMGEDHLVIKRALEMLGTSLVRVEGSGANRTVRAHASVPAALELSYYANALVAHYAAPAIVATALESIVCKQNADEDTVRHSELMEAALQLSEILSQEFILCAPCTRIEERLQEALDELLAQDVLTDTRSPDALEEQRWSRRFANNFDDEDDDDGYRPDPTRLIKYKLSKSPEALAERRRLVQTIRPLLEGYAATCHCVRDATQKEVVGAALDSLLESFAQNKMLYGEAVSTDAIRNCLRLLRQWGVIEMYTDNRERKIRVCTPYENRDNMEEVCANIYKFNMATPVL</sequence>
<dbReference type="SUPFAM" id="SSF69593">
    <property type="entry name" value="Glycerol-3-phosphate (1)-acyltransferase"/>
    <property type="match status" value="1"/>
</dbReference>
<comment type="subcellular location">
    <subcellularLocation>
        <location evidence="1">Membrane</location>
    </subcellularLocation>
</comment>
<feature type="transmembrane region" description="Helical" evidence="6">
    <location>
        <begin position="14"/>
        <end position="34"/>
    </location>
</feature>
<keyword evidence="6" id="KW-1133">Transmembrane helix</keyword>
<evidence type="ECO:0000256" key="5">
    <source>
        <dbReference type="ARBA" id="ARBA00023315"/>
    </source>
</evidence>
<dbReference type="GO" id="GO:0006631">
    <property type="term" value="P:fatty acid metabolic process"/>
    <property type="evidence" value="ECO:0007669"/>
    <property type="project" value="TreeGrafter"/>
</dbReference>
<feature type="domain" description="Phospholipid/glycerol acyltransferase" evidence="7">
    <location>
        <begin position="276"/>
        <end position="408"/>
    </location>
</feature>
<dbReference type="GO" id="GO:0008654">
    <property type="term" value="P:phospholipid biosynthetic process"/>
    <property type="evidence" value="ECO:0007669"/>
    <property type="project" value="TreeGrafter"/>
</dbReference>
<evidence type="ECO:0000256" key="1">
    <source>
        <dbReference type="ARBA" id="ARBA00004370"/>
    </source>
</evidence>
<dbReference type="EMBL" id="GAIX01013973">
    <property type="protein sequence ID" value="JAA78587.1"/>
    <property type="molecule type" value="Transcribed_RNA"/>
</dbReference>
<dbReference type="CDD" id="cd07993">
    <property type="entry name" value="LPLAT_DHAPAT-like"/>
    <property type="match status" value="1"/>
</dbReference>
<dbReference type="GO" id="GO:0019432">
    <property type="term" value="P:triglyceride biosynthetic process"/>
    <property type="evidence" value="ECO:0007669"/>
    <property type="project" value="TreeGrafter"/>
</dbReference>
<evidence type="ECO:0000259" key="7">
    <source>
        <dbReference type="SMART" id="SM00563"/>
    </source>
</evidence>
<comment type="similarity">
    <text evidence="2">Belongs to the GPAT/DAPAT family.</text>
</comment>
<dbReference type="GO" id="GO:0031966">
    <property type="term" value="C:mitochondrial membrane"/>
    <property type="evidence" value="ECO:0007669"/>
    <property type="project" value="TreeGrafter"/>
</dbReference>
<dbReference type="InterPro" id="IPR002123">
    <property type="entry name" value="Plipid/glycerol_acylTrfase"/>
</dbReference>
<dbReference type="SMART" id="SM00563">
    <property type="entry name" value="PlsC"/>
    <property type="match status" value="1"/>
</dbReference>
<accession>S4PSC7</accession>
<proteinExistence type="inferred from homology"/>
<dbReference type="InterPro" id="IPR041728">
    <property type="entry name" value="GPAT/DHAPAT_LPLAT"/>
</dbReference>
<evidence type="ECO:0000256" key="2">
    <source>
        <dbReference type="ARBA" id="ARBA00007937"/>
    </source>
</evidence>
<dbReference type="AlphaFoldDB" id="S4PSC7"/>
<dbReference type="PANTHER" id="PTHR12563:SF23">
    <property type="entry name" value="BCDNA.GH07066"/>
    <property type="match status" value="1"/>
</dbReference>